<accession>A0A7G9T4S5</accession>
<evidence type="ECO:0000313" key="1">
    <source>
        <dbReference type="EMBL" id="QNN75100.1"/>
    </source>
</evidence>
<keyword evidence="2" id="KW-1185">Reference proteome</keyword>
<reference evidence="1 2" key="1">
    <citation type="submission" date="2020-08" db="EMBL/GenBank/DDBJ databases">
        <title>Genome sequence of Weissella diestrammenae KACC 16890T.</title>
        <authorList>
            <person name="Hyun D.-W."/>
            <person name="Bae J.-W."/>
        </authorList>
    </citation>
    <scope>NUCLEOTIDE SEQUENCE [LARGE SCALE GENOMIC DNA]</scope>
    <source>
        <strain evidence="1 2">KACC 16890</strain>
    </source>
</reference>
<dbReference type="RefSeq" id="WP_187528935.1">
    <property type="nucleotide sequence ID" value="NZ_CP060724.1"/>
</dbReference>
<dbReference type="AlphaFoldDB" id="A0A7G9T4S5"/>
<dbReference type="Proteomes" id="UP000515800">
    <property type="component" value="Chromosome"/>
</dbReference>
<dbReference type="EMBL" id="CP060724">
    <property type="protein sequence ID" value="QNN75100.1"/>
    <property type="molecule type" value="Genomic_DNA"/>
</dbReference>
<sequence length="45" mass="5137">MKKSDKLAKKRATRLTNEVELQLKRGLIHVELMDSPEAVQAFLEA</sequence>
<protein>
    <submittedName>
        <fullName evidence="1">Uncharacterized protein</fullName>
    </submittedName>
</protein>
<gene>
    <name evidence="1" type="ORF">H9L19_06925</name>
</gene>
<evidence type="ECO:0000313" key="2">
    <source>
        <dbReference type="Proteomes" id="UP000515800"/>
    </source>
</evidence>
<dbReference type="KEGG" id="wdi:H9L19_06925"/>
<name>A0A7G9T4S5_9LACO</name>
<proteinExistence type="predicted"/>
<organism evidence="1 2">
    <name type="scientific">Weissella diestrammenae</name>
    <dbReference type="NCBI Taxonomy" id="1162633"/>
    <lineage>
        <taxon>Bacteria</taxon>
        <taxon>Bacillati</taxon>
        <taxon>Bacillota</taxon>
        <taxon>Bacilli</taxon>
        <taxon>Lactobacillales</taxon>
        <taxon>Lactobacillaceae</taxon>
        <taxon>Weissella</taxon>
    </lineage>
</organism>